<evidence type="ECO:0000313" key="2">
    <source>
        <dbReference type="Proteomes" id="UP001148834"/>
    </source>
</evidence>
<accession>A0A084EXC3</accession>
<dbReference type="RefSeq" id="WP_021110704.1">
    <property type="nucleotide sequence ID" value="NZ_CP054198.1"/>
</dbReference>
<organism evidence="1 2">
    <name type="scientific">Glaesserella parasuis</name>
    <name type="common">Haemophilus parasuis</name>
    <dbReference type="NCBI Taxonomy" id="738"/>
    <lineage>
        <taxon>Bacteria</taxon>
        <taxon>Pseudomonadati</taxon>
        <taxon>Pseudomonadota</taxon>
        <taxon>Gammaproteobacteria</taxon>
        <taxon>Pasteurellales</taxon>
        <taxon>Pasteurellaceae</taxon>
        <taxon>Glaesserella</taxon>
    </lineage>
</organism>
<gene>
    <name evidence="1" type="ORF">N5925_01690</name>
</gene>
<name>A0A084EXC3_GLAPU</name>
<protein>
    <submittedName>
        <fullName evidence="1">Uncharacterized protein</fullName>
    </submittedName>
</protein>
<evidence type="ECO:0000313" key="1">
    <source>
        <dbReference type="EMBL" id="MDD2167335.1"/>
    </source>
</evidence>
<dbReference type="EMBL" id="JAODIR010000005">
    <property type="protein sequence ID" value="MDD2167335.1"/>
    <property type="molecule type" value="Genomic_DNA"/>
</dbReference>
<proteinExistence type="predicted"/>
<comment type="caution">
    <text evidence="1">The sequence shown here is derived from an EMBL/GenBank/DDBJ whole genome shotgun (WGS) entry which is preliminary data.</text>
</comment>
<dbReference type="OrthoDB" id="9934089at2"/>
<sequence length="65" mass="7712">MKTKLLFIIRILLGGFISTSVIFISLFFQNKEMNYMDFIYTFLILCVIVYLSTIPFKFDKKNSDK</sequence>
<dbReference type="AlphaFoldDB" id="A0A084EXC3"/>
<reference evidence="1" key="1">
    <citation type="submission" date="2022-09" db="EMBL/GenBank/DDBJ databases">
        <title>Molecular characterization of Glaesserella parasuis strains circulating in commercial swine farms using whole-genome sequencing.</title>
        <authorList>
            <person name="Mugabi R."/>
            <person name="Clavijo M."/>
            <person name="Li G."/>
        </authorList>
    </citation>
    <scope>NUCLEOTIDE SEQUENCE</scope>
    <source>
        <strain evidence="1">0435-53</strain>
    </source>
</reference>
<dbReference type="Proteomes" id="UP001148834">
    <property type="component" value="Unassembled WGS sequence"/>
</dbReference>